<evidence type="ECO:0000256" key="9">
    <source>
        <dbReference type="ARBA" id="ARBA00022842"/>
    </source>
</evidence>
<dbReference type="Pfam" id="PF04998">
    <property type="entry name" value="RNA_pol_Rpb1_5"/>
    <property type="match status" value="1"/>
</dbReference>
<evidence type="ECO:0000256" key="5">
    <source>
        <dbReference type="ARBA" id="ARBA00022679"/>
    </source>
</evidence>
<evidence type="ECO:0000313" key="17">
    <source>
        <dbReference type="EMBL" id="GMI09009.1"/>
    </source>
</evidence>
<dbReference type="Gene3D" id="6.10.250.2940">
    <property type="match status" value="1"/>
</dbReference>
<dbReference type="InterPro" id="IPR006592">
    <property type="entry name" value="RNA_pol_N"/>
</dbReference>
<dbReference type="InterPro" id="IPR007081">
    <property type="entry name" value="RNA_pol_Rpb1_5"/>
</dbReference>
<dbReference type="Proteomes" id="UP001165122">
    <property type="component" value="Unassembled WGS sequence"/>
</dbReference>
<comment type="catalytic activity">
    <reaction evidence="12 14">
        <text>RNA(n) + a ribonucleoside 5'-triphosphate = RNA(n+1) + diphosphate</text>
        <dbReference type="Rhea" id="RHEA:21248"/>
        <dbReference type="Rhea" id="RHEA-COMP:14527"/>
        <dbReference type="Rhea" id="RHEA-COMP:17342"/>
        <dbReference type="ChEBI" id="CHEBI:33019"/>
        <dbReference type="ChEBI" id="CHEBI:61557"/>
        <dbReference type="ChEBI" id="CHEBI:140395"/>
        <dbReference type="EC" id="2.7.7.6"/>
    </reaction>
</comment>
<keyword evidence="8" id="KW-0862">Zinc</keyword>
<feature type="compositionally biased region" description="Basic and acidic residues" evidence="15">
    <location>
        <begin position="1500"/>
        <end position="1515"/>
    </location>
</feature>
<sequence>MAEPTDASPSAAPKKISSIQFGLLSPTAMSRLSEITIHNRELFSMPSRRPAPLGVLDPRLGVSDKLSICETCKLKLTECSGHYGYIELGLPVFHIGYFKHTIQILQCICKTCSRILLHDDPNPNGKKEYTRFLRHFRGKLNSQGVFVQHDVLSKQAMQKRVVEACKKVHTCPHCGSINGTVKKVTGLSTLKIVHDPFTSPKTSAAYKGEFLEEMETFRQTNKEIQTILEDETKFKTLVNEDLLPTRVLELFKRIPDVDCEILWLDPLIGRPENLLLVNLLVPPVPIRPSVAMDVGGGSNEDDLTVKLQEIIDVNIALKLALEKGAPHKTILEEWDFLQLQIAQYINGEMPGLQRPIGQSKQIRGLCQRLKGKSGRFRGNLSGKRVDFSARTVISPDPNLKVSQVGVPEHVAVTMTFPERVTRYNLEKLRQCIRNGPDKHPGANHVRSRGKNGKVQKRSLQYGNREETANLLREGDVVDRHMEDGDIVLFNRQPSLHKLSIMSHEVKVMKWRTFRFNICVCAPYNADFDGDEMNMHLPQTEEARTEAHLLMGVNNNLITPRNGEPLVAASQDFLTASYLITQKSVFFTKEEFCQLASYLGDAAEEITLPTPAILRPVQMWTGKQIFNLMIKPNKSSNIDVNLEMQEKNYDSRSDQKYLCKNDGWVCFRNSTLISGNIAKKTIGDGSKTGLLYCLMRDYSSTEAANCMNRLAKLCSRYFGGHKGFSIGIDDVTPSKELRDIKQGILDEGYRQATSNIEKYEKNELKLRPGCDLLESLEEILNGLLGKLRESAGQEAMLALPWSNAPRIMAECGSKGSPLNISQMIACVGQQAVGGLRIQNGFVDRTLPHFKPHSLTPGSKGFVSNSFYSGLTATEFFFHTMGGREGLVDTAVKTAETGYMARRLMKALEDLSLQYDNTVRNSEKTIVQFTYGDDGLNPEDMEKNDKPVEFDRMRSNVVGIAGTGDGGGLGANELMEKVEAALASDKWQKLVPTYNREQGFGEEKKDGVGEEESETHVFQIFKDVRDYFQGLADKITTLEKAVPSAKVMKCTPKARQKMVQSCSLNSCRITKTQLDIFLERTHKKYMKAAVQPGEAVGATGAQSISEPGTQMTLKTFHFAGVSSMNVTLGVPRLKEIINASKLISTPIITARLEAGGSEQAARIVKAGIEKTTLGEVSLYIEEVYDNDKTYLTVKLNQQTISDLKLDVTVSSIRECILRPTNGSTRPAILRLLKDKDVLTGGKDYIRVFVPEEKKKKGEESDTAKSVYFAMQQLKSALPKVIVCGIHSVNRAVINETDGNGVGVNADKFHLLVEGYGLLDVMGAEGIDGKHTETNHIIEIEATLGVEAARAKIGNEINYIMSAYGIGIDARHLLLLSDVMTFKGEVLGITRFGVSKMRESVLMLASFEKTTDHLFDAAVHGRVDDIVGVSECIIMGIPIPLGTGLFKLLKAAQEPKEYEGKKRRKGSWGGEVNIVEMDEGEVLTRNMMKEEESKGKLTMFQMVEKERREEKKEAEGKGTKTATVVVAGSGKKSARGSNRKK</sequence>
<evidence type="ECO:0000256" key="7">
    <source>
        <dbReference type="ARBA" id="ARBA00022723"/>
    </source>
</evidence>
<dbReference type="GO" id="GO:0005634">
    <property type="term" value="C:nucleus"/>
    <property type="evidence" value="ECO:0007669"/>
    <property type="project" value="UniProtKB-SubCell"/>
</dbReference>
<dbReference type="GO" id="GO:0003677">
    <property type="term" value="F:DNA binding"/>
    <property type="evidence" value="ECO:0007669"/>
    <property type="project" value="InterPro"/>
</dbReference>
<dbReference type="CDD" id="cd02583">
    <property type="entry name" value="RNAP_III_RPC1_N"/>
    <property type="match status" value="1"/>
</dbReference>
<dbReference type="FunFam" id="1.10.274.100:FF:000008">
    <property type="entry name" value="DNA-directed RNA polymerase subunit"/>
    <property type="match status" value="1"/>
</dbReference>
<gene>
    <name evidence="17" type="ORF">TrLO_g4747</name>
</gene>
<dbReference type="Pfam" id="PF04997">
    <property type="entry name" value="RNA_pol_Rpb1_1"/>
    <property type="match status" value="1"/>
</dbReference>
<dbReference type="GO" id="GO:0000428">
    <property type="term" value="C:DNA-directed RNA polymerase complex"/>
    <property type="evidence" value="ECO:0007669"/>
    <property type="project" value="UniProtKB-KW"/>
</dbReference>
<dbReference type="Gene3D" id="2.40.40.20">
    <property type="match status" value="1"/>
</dbReference>
<dbReference type="PANTHER" id="PTHR48446">
    <property type="entry name" value="DNA-DIRECTED RNA POLYMERASE SUBUNIT BETA' N-TERMINAL SECTION"/>
    <property type="match status" value="1"/>
</dbReference>
<proteinExistence type="inferred from homology"/>
<name>A0A9W7FBA3_9STRA</name>
<keyword evidence="10 14" id="KW-0804">Transcription</keyword>
<evidence type="ECO:0000256" key="11">
    <source>
        <dbReference type="ARBA" id="ARBA00023242"/>
    </source>
</evidence>
<comment type="subcellular location">
    <subcellularLocation>
        <location evidence="1">Nucleus</location>
    </subcellularLocation>
</comment>
<organism evidence="17 18">
    <name type="scientific">Triparma laevis f. longispina</name>
    <dbReference type="NCBI Taxonomy" id="1714387"/>
    <lineage>
        <taxon>Eukaryota</taxon>
        <taxon>Sar</taxon>
        <taxon>Stramenopiles</taxon>
        <taxon>Ochrophyta</taxon>
        <taxon>Bolidophyceae</taxon>
        <taxon>Parmales</taxon>
        <taxon>Triparmaceae</taxon>
        <taxon>Triparma</taxon>
    </lineage>
</organism>
<dbReference type="FunFam" id="1.10.150.390:FF:000004">
    <property type="entry name" value="DNA-directed RNA polymerase subunit"/>
    <property type="match status" value="1"/>
</dbReference>
<dbReference type="GO" id="GO:0046872">
    <property type="term" value="F:metal ion binding"/>
    <property type="evidence" value="ECO:0007669"/>
    <property type="project" value="UniProtKB-KW"/>
</dbReference>
<dbReference type="OrthoDB" id="270392at2759"/>
<evidence type="ECO:0000256" key="8">
    <source>
        <dbReference type="ARBA" id="ARBA00022833"/>
    </source>
</evidence>
<evidence type="ECO:0000256" key="13">
    <source>
        <dbReference type="ARBA" id="ARBA00058108"/>
    </source>
</evidence>
<reference evidence="18" key="1">
    <citation type="journal article" date="2023" name="Commun. Biol.">
        <title>Genome analysis of Parmales, the sister group of diatoms, reveals the evolutionary specialization of diatoms from phago-mixotrophs to photoautotrophs.</title>
        <authorList>
            <person name="Ban H."/>
            <person name="Sato S."/>
            <person name="Yoshikawa S."/>
            <person name="Yamada K."/>
            <person name="Nakamura Y."/>
            <person name="Ichinomiya M."/>
            <person name="Sato N."/>
            <person name="Blanc-Mathieu R."/>
            <person name="Endo H."/>
            <person name="Kuwata A."/>
            <person name="Ogata H."/>
        </authorList>
    </citation>
    <scope>NUCLEOTIDE SEQUENCE [LARGE SCALE GENOMIC DNA]</scope>
    <source>
        <strain evidence="18">NIES 3700</strain>
    </source>
</reference>
<dbReference type="Gene3D" id="1.10.274.100">
    <property type="entry name" value="RNA polymerase Rpb1, domain 3"/>
    <property type="match status" value="1"/>
</dbReference>
<dbReference type="InterPro" id="IPR015700">
    <property type="entry name" value="RPC1"/>
</dbReference>
<keyword evidence="7" id="KW-0479">Metal-binding</keyword>
<dbReference type="InterPro" id="IPR007083">
    <property type="entry name" value="RNA_pol_Rpb1_4"/>
</dbReference>
<dbReference type="InterPro" id="IPR000722">
    <property type="entry name" value="RNA_pol_asu"/>
</dbReference>
<comment type="caution">
    <text evidence="17">The sequence shown here is derived from an EMBL/GenBank/DDBJ whole genome shotgun (WGS) entry which is preliminary data.</text>
</comment>
<comment type="subunit">
    <text evidence="3">Component of the RNA polymerase III (Pol III) complex consisting of 17 subunits.</text>
</comment>
<dbReference type="Pfam" id="PF05000">
    <property type="entry name" value="RNA_pol_Rpb1_4"/>
    <property type="match status" value="1"/>
</dbReference>
<evidence type="ECO:0000256" key="12">
    <source>
        <dbReference type="ARBA" id="ARBA00048552"/>
    </source>
</evidence>
<evidence type="ECO:0000256" key="2">
    <source>
        <dbReference type="ARBA" id="ARBA00006460"/>
    </source>
</evidence>
<dbReference type="InterPro" id="IPR007080">
    <property type="entry name" value="RNA_pol_Rpb1_1"/>
</dbReference>
<evidence type="ECO:0000256" key="3">
    <source>
        <dbReference type="ARBA" id="ARBA00011206"/>
    </source>
</evidence>
<keyword evidence="18" id="KW-1185">Reference proteome</keyword>
<dbReference type="InterPro" id="IPR035698">
    <property type="entry name" value="RNAP_III_Rpc1_C"/>
</dbReference>
<evidence type="ECO:0000256" key="15">
    <source>
        <dbReference type="SAM" id="MobiDB-lite"/>
    </source>
</evidence>
<feature type="region of interest" description="Disordered" evidence="15">
    <location>
        <begin position="1485"/>
        <end position="1538"/>
    </location>
</feature>
<evidence type="ECO:0000256" key="4">
    <source>
        <dbReference type="ARBA" id="ARBA00022478"/>
    </source>
</evidence>
<comment type="similarity">
    <text evidence="2 14">Belongs to the RNA polymerase beta' chain family.</text>
</comment>
<dbReference type="FunFam" id="4.10.860.120:FF:000004">
    <property type="entry name" value="DNA-directed RNA polymerase subunit"/>
    <property type="match status" value="1"/>
</dbReference>
<dbReference type="NCBIfam" id="NF006336">
    <property type="entry name" value="PRK08566.1"/>
    <property type="match status" value="1"/>
</dbReference>
<keyword evidence="4 14" id="KW-0240">DNA-directed RNA polymerase</keyword>
<feature type="compositionally biased region" description="Basic residues" evidence="15">
    <location>
        <begin position="1529"/>
        <end position="1538"/>
    </location>
</feature>
<dbReference type="InterPro" id="IPR042102">
    <property type="entry name" value="RNA_pol_Rpb1_3_sf"/>
</dbReference>
<evidence type="ECO:0000259" key="16">
    <source>
        <dbReference type="SMART" id="SM00663"/>
    </source>
</evidence>
<dbReference type="Gene3D" id="1.10.150.390">
    <property type="match status" value="1"/>
</dbReference>
<dbReference type="GO" id="GO:0006351">
    <property type="term" value="P:DNA-templated transcription"/>
    <property type="evidence" value="ECO:0007669"/>
    <property type="project" value="InterPro"/>
</dbReference>
<dbReference type="InterPro" id="IPR035697">
    <property type="entry name" value="RNAP_III_RPC1_N"/>
</dbReference>
<dbReference type="GO" id="GO:0003899">
    <property type="term" value="F:DNA-directed RNA polymerase activity"/>
    <property type="evidence" value="ECO:0007669"/>
    <property type="project" value="UniProtKB-EC"/>
</dbReference>
<dbReference type="InterPro" id="IPR007066">
    <property type="entry name" value="RNA_pol_Rpb1_3"/>
</dbReference>
<keyword evidence="11" id="KW-0539">Nucleus</keyword>
<dbReference type="FunFam" id="2.40.40.20:FF:000019">
    <property type="entry name" value="DNA-directed RNA polymerase II subunit RPB1"/>
    <property type="match status" value="1"/>
</dbReference>
<dbReference type="EMBL" id="BRXW01000131">
    <property type="protein sequence ID" value="GMI09009.1"/>
    <property type="molecule type" value="Genomic_DNA"/>
</dbReference>
<keyword evidence="5 14" id="KW-0808">Transferase</keyword>
<evidence type="ECO:0000256" key="1">
    <source>
        <dbReference type="ARBA" id="ARBA00004123"/>
    </source>
</evidence>
<dbReference type="InterPro" id="IPR038120">
    <property type="entry name" value="Rpb1_funnel_sf"/>
</dbReference>
<dbReference type="SMART" id="SM00663">
    <property type="entry name" value="RPOLA_N"/>
    <property type="match status" value="1"/>
</dbReference>
<dbReference type="InterPro" id="IPR044893">
    <property type="entry name" value="RNA_pol_Rpb1_clamp_domain"/>
</dbReference>
<feature type="compositionally biased region" description="Basic residues" evidence="15">
    <location>
        <begin position="445"/>
        <end position="456"/>
    </location>
</feature>
<feature type="domain" description="RNA polymerase N-terminal" evidence="16">
    <location>
        <begin position="272"/>
        <end position="580"/>
    </location>
</feature>
<comment type="function">
    <text evidence="13">DNA-dependent RNA polymerase catalyzes the transcription of DNA into RNA using the four ribonucleoside triphosphates as substrates. Largest and catalytic core component of RNA polymerase III which synthesizes small RNAs, such as 5S rRNA and tRNAs. Forms the polymerase active center together with the second largest subunit. A single-stranded DNA template strand of the promoter is positioned within the central active site cleft of Pol III. A bridging helix emanates from RPC1 and crosses the cleft near the catalytic site and is thought to promote translocation of Pol III by acting as a ratchet that moves the RNA-DNA hybrid through the active site by switching from straight to bent conformations at each step of nucleotide addition.</text>
</comment>
<dbReference type="CDD" id="cd02736">
    <property type="entry name" value="RNAP_III_Rpc1_C"/>
    <property type="match status" value="1"/>
</dbReference>
<dbReference type="FunFam" id="3.30.1490.180:FF:000002">
    <property type="entry name" value="DNA-directed RNA polymerase subunit"/>
    <property type="match status" value="1"/>
</dbReference>
<evidence type="ECO:0000256" key="10">
    <source>
        <dbReference type="ARBA" id="ARBA00023163"/>
    </source>
</evidence>
<dbReference type="SUPFAM" id="SSF64484">
    <property type="entry name" value="beta and beta-prime subunits of DNA dependent RNA-polymerase"/>
    <property type="match status" value="1"/>
</dbReference>
<evidence type="ECO:0000256" key="14">
    <source>
        <dbReference type="RuleBase" id="RU004279"/>
    </source>
</evidence>
<dbReference type="Gene3D" id="4.10.860.120">
    <property type="entry name" value="RNA polymerase II, clamp domain"/>
    <property type="match status" value="1"/>
</dbReference>
<evidence type="ECO:0000256" key="6">
    <source>
        <dbReference type="ARBA" id="ARBA00022695"/>
    </source>
</evidence>
<dbReference type="Gene3D" id="1.10.132.30">
    <property type="match status" value="1"/>
</dbReference>
<keyword evidence="6 14" id="KW-0548">Nucleotidyltransferase</keyword>
<accession>A0A9W7FBA3</accession>
<dbReference type="EC" id="2.7.7.6" evidence="14"/>
<dbReference type="Gene3D" id="3.30.1490.180">
    <property type="entry name" value="RNA polymerase ii"/>
    <property type="match status" value="1"/>
</dbReference>
<dbReference type="Pfam" id="PF04983">
    <property type="entry name" value="RNA_pol_Rpb1_3"/>
    <property type="match status" value="1"/>
</dbReference>
<keyword evidence="9" id="KW-0460">Magnesium</keyword>
<dbReference type="PANTHER" id="PTHR48446:SF1">
    <property type="entry name" value="DNA-DIRECTED RNA POLYMERASE SUBUNIT BETA' N-TERMINAL SECTION"/>
    <property type="match status" value="1"/>
</dbReference>
<dbReference type="Gene3D" id="6.20.50.80">
    <property type="match status" value="1"/>
</dbReference>
<protein>
    <recommendedName>
        <fullName evidence="14">DNA-directed RNA polymerase subunit</fullName>
        <ecNumber evidence="14">2.7.7.6</ecNumber>
    </recommendedName>
</protein>
<evidence type="ECO:0000313" key="18">
    <source>
        <dbReference type="Proteomes" id="UP001165122"/>
    </source>
</evidence>
<feature type="region of interest" description="Disordered" evidence="15">
    <location>
        <begin position="433"/>
        <end position="457"/>
    </location>
</feature>
<dbReference type="Pfam" id="PF00623">
    <property type="entry name" value="RNA_pol_Rpb1_2"/>
    <property type="match status" value="1"/>
</dbReference>